<evidence type="ECO:0000313" key="5">
    <source>
        <dbReference type="Proteomes" id="UP001392437"/>
    </source>
</evidence>
<evidence type="ECO:0008006" key="6">
    <source>
        <dbReference type="Google" id="ProtNLM"/>
    </source>
</evidence>
<dbReference type="PANTHER" id="PTHR28047:SF6">
    <property type="entry name" value="CN HYDROLASE DOMAIN-CONTAINING PROTEIN"/>
    <property type="match status" value="1"/>
</dbReference>
<dbReference type="Gene3D" id="3.40.50.12500">
    <property type="match status" value="1"/>
</dbReference>
<comment type="caution">
    <text evidence="4">The sequence shown here is derived from an EMBL/GenBank/DDBJ whole genome shotgun (WGS) entry which is preliminary data.</text>
</comment>
<dbReference type="Pfam" id="PF01177">
    <property type="entry name" value="Asp_Glu_race"/>
    <property type="match status" value="1"/>
</dbReference>
<dbReference type="InterPro" id="IPR015942">
    <property type="entry name" value="Asp/Glu/hydantoin_racemase"/>
</dbReference>
<accession>A0AAW0QK20</accession>
<dbReference type="GO" id="GO:0047661">
    <property type="term" value="F:amino-acid racemase activity"/>
    <property type="evidence" value="ECO:0007669"/>
    <property type="project" value="InterPro"/>
</dbReference>
<organism evidence="4 5">
    <name type="scientific">Apiospora kogelbergensis</name>
    <dbReference type="NCBI Taxonomy" id="1337665"/>
    <lineage>
        <taxon>Eukaryota</taxon>
        <taxon>Fungi</taxon>
        <taxon>Dikarya</taxon>
        <taxon>Ascomycota</taxon>
        <taxon>Pezizomycotina</taxon>
        <taxon>Sordariomycetes</taxon>
        <taxon>Xylariomycetidae</taxon>
        <taxon>Amphisphaeriales</taxon>
        <taxon>Apiosporaceae</taxon>
        <taxon>Apiospora</taxon>
    </lineage>
</organism>
<name>A0AAW0QK20_9PEZI</name>
<sequence length="460" mass="50220">MLSENKVQAVSFNVSDSNYYVFATSKHTYGYNVPEDPEVICDALDASAPKSVRRARAKERAEAKLRRELREIAILKADLEEEKWQAKLAQHYYMWRSEVESSMSPTAPPLITFPQLPDEVCICEELTCKFEKEKDGGLTGCEHDLEEVLRASGKYSCDWLRKERLRWHPDQFSRKCDPKNCELLTKQATAMWTQFESLITNAGSAGRTQPQSPSSSSTQTPLPTSPTAAWRASPVKSPAGVTIHGFTAPRPAPSAIEGRVDGILSSAECLRAIVPIQDRFDAFLVCCFSHHPLVDALREEVARQPVLGIMEAALYASRMCGSRLGIVTTSERSAVNHELSIAGYGFGHYSAGCEASNISVLGLESQPEEVVRAGVVGAAKRLVEERGADAVCLGCAGMTGVREACEEALGTAERQVMVVDGVAVGVQFLTALVREGLGTAKGGAYRPAKAGREARKQDWY</sequence>
<dbReference type="InterPro" id="IPR053714">
    <property type="entry name" value="Iso_Racemase_Enz_sf"/>
</dbReference>
<dbReference type="EMBL" id="JAQQWP010000008">
    <property type="protein sequence ID" value="KAK8106377.1"/>
    <property type="molecule type" value="Genomic_DNA"/>
</dbReference>
<gene>
    <name evidence="4" type="ORF">PG999_009736</name>
</gene>
<dbReference type="PANTHER" id="PTHR28047">
    <property type="entry name" value="PROTEIN DCG1"/>
    <property type="match status" value="1"/>
</dbReference>
<evidence type="ECO:0000256" key="2">
    <source>
        <dbReference type="SAM" id="Coils"/>
    </source>
</evidence>
<feature type="region of interest" description="Disordered" evidence="3">
    <location>
        <begin position="203"/>
        <end position="234"/>
    </location>
</feature>
<dbReference type="InterPro" id="IPR052186">
    <property type="entry name" value="Hydantoin_racemase-like"/>
</dbReference>
<evidence type="ECO:0000313" key="4">
    <source>
        <dbReference type="EMBL" id="KAK8106377.1"/>
    </source>
</evidence>
<dbReference type="Proteomes" id="UP001392437">
    <property type="component" value="Unassembled WGS sequence"/>
</dbReference>
<protein>
    <recommendedName>
        <fullName evidence="6">Hydantoin racemase</fullName>
    </recommendedName>
</protein>
<comment type="similarity">
    <text evidence="1">Belongs to the HyuE racemase family.</text>
</comment>
<feature type="coiled-coil region" evidence="2">
    <location>
        <begin position="58"/>
        <end position="85"/>
    </location>
</feature>
<reference evidence="4 5" key="1">
    <citation type="submission" date="2023-01" db="EMBL/GenBank/DDBJ databases">
        <title>Analysis of 21 Apiospora genomes using comparative genomics revels a genus with tremendous synthesis potential of carbohydrate active enzymes and secondary metabolites.</title>
        <authorList>
            <person name="Sorensen T."/>
        </authorList>
    </citation>
    <scope>NUCLEOTIDE SEQUENCE [LARGE SCALE GENOMIC DNA]</scope>
    <source>
        <strain evidence="4 5">CBS 117206</strain>
    </source>
</reference>
<dbReference type="AlphaFoldDB" id="A0AAW0QK20"/>
<proteinExistence type="inferred from homology"/>
<keyword evidence="2" id="KW-0175">Coiled coil</keyword>
<evidence type="ECO:0000256" key="1">
    <source>
        <dbReference type="ARBA" id="ARBA00038414"/>
    </source>
</evidence>
<keyword evidence="5" id="KW-1185">Reference proteome</keyword>
<evidence type="ECO:0000256" key="3">
    <source>
        <dbReference type="SAM" id="MobiDB-lite"/>
    </source>
</evidence>
<feature type="compositionally biased region" description="Low complexity" evidence="3">
    <location>
        <begin position="208"/>
        <end position="227"/>
    </location>
</feature>